<dbReference type="PANTHER" id="PTHR43857:SF1">
    <property type="entry name" value="YJGH FAMILY PROTEIN"/>
    <property type="match status" value="1"/>
</dbReference>
<dbReference type="CDD" id="cd00448">
    <property type="entry name" value="YjgF_YER057c_UK114_family"/>
    <property type="match status" value="1"/>
</dbReference>
<dbReference type="eggNOG" id="COG0251">
    <property type="taxonomic scope" value="Bacteria"/>
</dbReference>
<dbReference type="AlphaFoldDB" id="Q2N901"/>
<dbReference type="RefSeq" id="WP_011414670.1">
    <property type="nucleotide sequence ID" value="NC_007722.1"/>
</dbReference>
<dbReference type="STRING" id="314225.ELI_08740"/>
<keyword evidence="2" id="KW-1185">Reference proteome</keyword>
<name>Q2N901_ERYLH</name>
<evidence type="ECO:0000313" key="1">
    <source>
        <dbReference type="EMBL" id="ABC63840.1"/>
    </source>
</evidence>
<gene>
    <name evidence="1" type="ordered locus">ELI_08740</name>
</gene>
<proteinExistence type="predicted"/>
<sequence length="131" mass="13975">MNKKTHNPTPWLQGFGLNHAVEVSGATRTVYFSGQTSSAPDGSPLHPGDMVAQYKEAWKCLQDALAEAGMDASNLARLNFYVTDVPAFMSAAEEIMPIHGAAGAEIASTLLGVKELYHPDIMIEIEATAVA</sequence>
<organism evidence="1 2">
    <name type="scientific">Erythrobacter litoralis (strain HTCC2594)</name>
    <dbReference type="NCBI Taxonomy" id="314225"/>
    <lineage>
        <taxon>Bacteria</taxon>
        <taxon>Pseudomonadati</taxon>
        <taxon>Pseudomonadota</taxon>
        <taxon>Alphaproteobacteria</taxon>
        <taxon>Sphingomonadales</taxon>
        <taxon>Erythrobacteraceae</taxon>
        <taxon>Erythrobacter/Porphyrobacter group</taxon>
        <taxon>Erythrobacter</taxon>
    </lineage>
</organism>
<dbReference type="EMBL" id="CP000157">
    <property type="protein sequence ID" value="ABC63840.1"/>
    <property type="molecule type" value="Genomic_DNA"/>
</dbReference>
<dbReference type="InterPro" id="IPR035959">
    <property type="entry name" value="RutC-like_sf"/>
</dbReference>
<accession>Q2N901</accession>
<dbReference type="PANTHER" id="PTHR43857">
    <property type="entry name" value="BLR7761 PROTEIN"/>
    <property type="match status" value="1"/>
</dbReference>
<reference evidence="2" key="1">
    <citation type="journal article" date="2009" name="J. Bacteriol.">
        <title>Complete genome sequence of Erythrobacter litoralis HTCC2594.</title>
        <authorList>
            <person name="Oh H.M."/>
            <person name="Giovannoni S.J."/>
            <person name="Ferriera S."/>
            <person name="Johnson J."/>
            <person name="Cho J.C."/>
        </authorList>
    </citation>
    <scope>NUCLEOTIDE SEQUENCE [LARGE SCALE GENOMIC DNA]</scope>
    <source>
        <strain evidence="2">HTCC2594</strain>
    </source>
</reference>
<dbReference type="Proteomes" id="UP000008808">
    <property type="component" value="Chromosome"/>
</dbReference>
<dbReference type="SUPFAM" id="SSF55298">
    <property type="entry name" value="YjgF-like"/>
    <property type="match status" value="1"/>
</dbReference>
<dbReference type="HOGENOM" id="CLU_100715_4_2_5"/>
<dbReference type="OrthoDB" id="9808943at2"/>
<dbReference type="KEGG" id="eli:ELI_08740"/>
<dbReference type="Pfam" id="PF01042">
    <property type="entry name" value="Ribonuc_L-PSP"/>
    <property type="match status" value="1"/>
</dbReference>
<evidence type="ECO:0000313" key="2">
    <source>
        <dbReference type="Proteomes" id="UP000008808"/>
    </source>
</evidence>
<dbReference type="InterPro" id="IPR006175">
    <property type="entry name" value="YjgF/YER057c/UK114"/>
</dbReference>
<dbReference type="Gene3D" id="3.30.1330.40">
    <property type="entry name" value="RutC-like"/>
    <property type="match status" value="1"/>
</dbReference>
<protein>
    <submittedName>
        <fullName evidence="1">Putative endoribonuclease</fullName>
    </submittedName>
</protein>